<evidence type="ECO:0000256" key="3">
    <source>
        <dbReference type="ARBA" id="ARBA00022989"/>
    </source>
</evidence>
<dbReference type="EMBL" id="CP036274">
    <property type="protein sequence ID" value="QDU29465.1"/>
    <property type="molecule type" value="Genomic_DNA"/>
</dbReference>
<sequence length="197" mass="22254">MNETPFRIALVVVIVLTMVVTVYHRLQAAKPGEKISHKDEGYLFATVLRLAGLVLWISTFGYLIFPAYFQWAAMPLPARLRWIGVVTGALCSLLMYWTLSSLGKNLTDTVVTRSEATLVTHGPYRWVRHPFYVTAALLMASVTVLTANWFIGISSLAVLALLAIRTPKEEQMLIERFGQQYQDYMVTTGRFIPRIGR</sequence>
<keyword evidence="6" id="KW-0489">Methyltransferase</keyword>
<evidence type="ECO:0000256" key="1">
    <source>
        <dbReference type="ARBA" id="ARBA00004141"/>
    </source>
</evidence>
<keyword evidence="4 5" id="KW-0472">Membrane</keyword>
<accession>A0A517YGV1</accession>
<feature type="transmembrane region" description="Helical" evidence="5">
    <location>
        <begin position="131"/>
        <end position="164"/>
    </location>
</feature>
<evidence type="ECO:0000313" key="6">
    <source>
        <dbReference type="EMBL" id="QDU29465.1"/>
    </source>
</evidence>
<name>A0A517YGV1_9BACT</name>
<feature type="transmembrane region" description="Helical" evidence="5">
    <location>
        <begin position="7"/>
        <end position="26"/>
    </location>
</feature>
<dbReference type="PANTHER" id="PTHR12714:SF9">
    <property type="entry name" value="PROTEIN-S-ISOPRENYLCYSTEINE O-METHYLTRANSFERASE"/>
    <property type="match status" value="1"/>
</dbReference>
<feature type="transmembrane region" description="Helical" evidence="5">
    <location>
        <begin position="46"/>
        <end position="68"/>
    </location>
</feature>
<dbReference type="OrthoDB" id="9789029at2"/>
<keyword evidence="3 5" id="KW-1133">Transmembrane helix</keyword>
<organism evidence="6 7">
    <name type="scientific">Anatilimnocola aggregata</name>
    <dbReference type="NCBI Taxonomy" id="2528021"/>
    <lineage>
        <taxon>Bacteria</taxon>
        <taxon>Pseudomonadati</taxon>
        <taxon>Planctomycetota</taxon>
        <taxon>Planctomycetia</taxon>
        <taxon>Pirellulales</taxon>
        <taxon>Pirellulaceae</taxon>
        <taxon>Anatilimnocola</taxon>
    </lineage>
</organism>
<dbReference type="Proteomes" id="UP000315017">
    <property type="component" value="Chromosome"/>
</dbReference>
<dbReference type="RefSeq" id="WP_145093299.1">
    <property type="nucleotide sequence ID" value="NZ_CP036274.1"/>
</dbReference>
<dbReference type="GO" id="GO:0004671">
    <property type="term" value="F:protein C-terminal S-isoprenylcysteine carboxyl O-methyltransferase activity"/>
    <property type="evidence" value="ECO:0007669"/>
    <property type="project" value="InterPro"/>
</dbReference>
<evidence type="ECO:0000256" key="4">
    <source>
        <dbReference type="ARBA" id="ARBA00023136"/>
    </source>
</evidence>
<dbReference type="GO" id="GO:0032259">
    <property type="term" value="P:methylation"/>
    <property type="evidence" value="ECO:0007669"/>
    <property type="project" value="UniProtKB-KW"/>
</dbReference>
<dbReference type="AlphaFoldDB" id="A0A517YGV1"/>
<dbReference type="Pfam" id="PF04140">
    <property type="entry name" value="ICMT"/>
    <property type="match status" value="1"/>
</dbReference>
<evidence type="ECO:0000256" key="5">
    <source>
        <dbReference type="SAM" id="Phobius"/>
    </source>
</evidence>
<dbReference type="InterPro" id="IPR007269">
    <property type="entry name" value="ICMT_MeTrfase"/>
</dbReference>
<comment type="subcellular location">
    <subcellularLocation>
        <location evidence="1">Membrane</location>
        <topology evidence="1">Multi-pass membrane protein</topology>
    </subcellularLocation>
</comment>
<keyword evidence="2 5" id="KW-0812">Transmembrane</keyword>
<proteinExistence type="predicted"/>
<gene>
    <name evidence="6" type="ORF">ETAA8_45750</name>
</gene>
<keyword evidence="7" id="KW-1185">Reference proteome</keyword>
<protein>
    <submittedName>
        <fullName evidence="6">Isoprenylcysteine carboxyl methyltransferase (ICMT) family protein</fullName>
    </submittedName>
</protein>
<dbReference type="GO" id="GO:0016020">
    <property type="term" value="C:membrane"/>
    <property type="evidence" value="ECO:0007669"/>
    <property type="project" value="UniProtKB-SubCell"/>
</dbReference>
<keyword evidence="6" id="KW-0808">Transferase</keyword>
<feature type="transmembrane region" description="Helical" evidence="5">
    <location>
        <begin position="80"/>
        <end position="99"/>
    </location>
</feature>
<evidence type="ECO:0000313" key="7">
    <source>
        <dbReference type="Proteomes" id="UP000315017"/>
    </source>
</evidence>
<evidence type="ECO:0000256" key="2">
    <source>
        <dbReference type="ARBA" id="ARBA00022692"/>
    </source>
</evidence>
<dbReference type="Gene3D" id="1.20.120.1630">
    <property type="match status" value="1"/>
</dbReference>
<dbReference type="KEGG" id="aagg:ETAA8_45750"/>
<reference evidence="6 7" key="1">
    <citation type="submission" date="2019-02" db="EMBL/GenBank/DDBJ databases">
        <title>Deep-cultivation of Planctomycetes and their phenomic and genomic characterization uncovers novel biology.</title>
        <authorList>
            <person name="Wiegand S."/>
            <person name="Jogler M."/>
            <person name="Boedeker C."/>
            <person name="Pinto D."/>
            <person name="Vollmers J."/>
            <person name="Rivas-Marin E."/>
            <person name="Kohn T."/>
            <person name="Peeters S.H."/>
            <person name="Heuer A."/>
            <person name="Rast P."/>
            <person name="Oberbeckmann S."/>
            <person name="Bunk B."/>
            <person name="Jeske O."/>
            <person name="Meyerdierks A."/>
            <person name="Storesund J.E."/>
            <person name="Kallscheuer N."/>
            <person name="Luecker S."/>
            <person name="Lage O.M."/>
            <person name="Pohl T."/>
            <person name="Merkel B.J."/>
            <person name="Hornburger P."/>
            <person name="Mueller R.-W."/>
            <person name="Bruemmer F."/>
            <person name="Labrenz M."/>
            <person name="Spormann A.M."/>
            <person name="Op den Camp H."/>
            <person name="Overmann J."/>
            <person name="Amann R."/>
            <person name="Jetten M.S.M."/>
            <person name="Mascher T."/>
            <person name="Medema M.H."/>
            <person name="Devos D.P."/>
            <person name="Kaster A.-K."/>
            <person name="Ovreas L."/>
            <person name="Rohde M."/>
            <person name="Galperin M.Y."/>
            <person name="Jogler C."/>
        </authorList>
    </citation>
    <scope>NUCLEOTIDE SEQUENCE [LARGE SCALE GENOMIC DNA]</scope>
    <source>
        <strain evidence="6 7">ETA_A8</strain>
    </source>
</reference>
<dbReference type="PANTHER" id="PTHR12714">
    <property type="entry name" value="PROTEIN-S ISOPRENYLCYSTEINE O-METHYLTRANSFERASE"/>
    <property type="match status" value="1"/>
</dbReference>